<reference evidence="6" key="1">
    <citation type="journal article" date="2019" name="Int. J. Syst. Evol. Microbiol.">
        <title>The Global Catalogue of Microorganisms (GCM) 10K type strain sequencing project: providing services to taxonomists for standard genome sequencing and annotation.</title>
        <authorList>
            <consortium name="The Broad Institute Genomics Platform"/>
            <consortium name="The Broad Institute Genome Sequencing Center for Infectious Disease"/>
            <person name="Wu L."/>
            <person name="Ma J."/>
        </authorList>
    </citation>
    <scope>NUCLEOTIDE SEQUENCE [LARGE SCALE GENOMIC DNA]</scope>
    <source>
        <strain evidence="6">S1</strain>
    </source>
</reference>
<protein>
    <submittedName>
        <fullName evidence="5">DeoR family transcriptional regulator</fullName>
    </submittedName>
</protein>
<evidence type="ECO:0000256" key="2">
    <source>
        <dbReference type="ARBA" id="ARBA00023125"/>
    </source>
</evidence>
<gene>
    <name evidence="5" type="ORF">ACFQ4Y_07820</name>
</gene>
<dbReference type="Proteomes" id="UP001597282">
    <property type="component" value="Unassembled WGS sequence"/>
</dbReference>
<keyword evidence="2" id="KW-0238">DNA-binding</keyword>
<dbReference type="PANTHER" id="PTHR41247">
    <property type="entry name" value="HTH-TYPE TRANSCRIPTIONAL REPRESSOR YCNK"/>
    <property type="match status" value="1"/>
</dbReference>
<dbReference type="InterPro" id="IPR001034">
    <property type="entry name" value="DeoR_HTH"/>
</dbReference>
<dbReference type="PROSITE" id="PS51000">
    <property type="entry name" value="HTH_DEOR_2"/>
    <property type="match status" value="1"/>
</dbReference>
<accession>A0ABW4C9P7</accession>
<evidence type="ECO:0000256" key="3">
    <source>
        <dbReference type="ARBA" id="ARBA00023163"/>
    </source>
</evidence>
<dbReference type="Pfam" id="PF05573">
    <property type="entry name" value="NosL"/>
    <property type="match status" value="1"/>
</dbReference>
<dbReference type="PRINTS" id="PR00037">
    <property type="entry name" value="HTHLACR"/>
</dbReference>
<keyword evidence="3" id="KW-0804">Transcription</keyword>
<proteinExistence type="predicted"/>
<feature type="domain" description="HTH deoR-type" evidence="4">
    <location>
        <begin position="3"/>
        <end position="58"/>
    </location>
</feature>
<dbReference type="InterPro" id="IPR036390">
    <property type="entry name" value="WH_DNA-bd_sf"/>
</dbReference>
<keyword evidence="1" id="KW-0805">Transcription regulation</keyword>
<dbReference type="PROSITE" id="PS00894">
    <property type="entry name" value="HTH_DEOR_1"/>
    <property type="match status" value="1"/>
</dbReference>
<dbReference type="InterPro" id="IPR018356">
    <property type="entry name" value="Tscrpt_reg_HTH_DeoR_CS"/>
</dbReference>
<name>A0ABW4C9P7_9BACL</name>
<dbReference type="SUPFAM" id="SSF160387">
    <property type="entry name" value="NosL/MerB-like"/>
    <property type="match status" value="1"/>
</dbReference>
<dbReference type="SUPFAM" id="SSF46785">
    <property type="entry name" value="Winged helix' DNA-binding domain"/>
    <property type="match status" value="1"/>
</dbReference>
<comment type="caution">
    <text evidence="5">The sequence shown here is derived from an EMBL/GenBank/DDBJ whole genome shotgun (WGS) entry which is preliminary data.</text>
</comment>
<dbReference type="PANTHER" id="PTHR41247:SF1">
    <property type="entry name" value="HTH-TYPE TRANSCRIPTIONAL REPRESSOR YCNK"/>
    <property type="match status" value="1"/>
</dbReference>
<dbReference type="InterPro" id="IPR036388">
    <property type="entry name" value="WH-like_DNA-bd_sf"/>
</dbReference>
<sequence length="193" mass="21703">MLKSERQEQIYQMVQEEGHVKIRDLSNKFAVSEMTIHRDLKLLTEQGLVKKIFGGVQILEQPKEAQQNQCVYCHKPVSNGGKLTYQLILPNNQIEVACCAHCGLLRHEQLGGDVLQALCHDFMTNTTISATAAWFVMDTSLQMGCCEPQVLTFGNQNYAENFVKGFGGVLFNFEEATKRVVQVMHADCCSTQK</sequence>
<dbReference type="SMART" id="SM00420">
    <property type="entry name" value="HTH_DEOR"/>
    <property type="match status" value="1"/>
</dbReference>
<dbReference type="Pfam" id="PF08220">
    <property type="entry name" value="HTH_DeoR"/>
    <property type="match status" value="1"/>
</dbReference>
<dbReference type="RefSeq" id="WP_380164326.1">
    <property type="nucleotide sequence ID" value="NZ_JBHTNU010000006.1"/>
</dbReference>
<dbReference type="EMBL" id="JBHTNU010000006">
    <property type="protein sequence ID" value="MFD1426843.1"/>
    <property type="molecule type" value="Genomic_DNA"/>
</dbReference>
<dbReference type="Gene3D" id="3.30.70.2050">
    <property type="match status" value="1"/>
</dbReference>
<evidence type="ECO:0000259" key="4">
    <source>
        <dbReference type="PROSITE" id="PS51000"/>
    </source>
</evidence>
<organism evidence="5 6">
    <name type="scientific">Kroppenstedtia sanguinis</name>
    <dbReference type="NCBI Taxonomy" id="1380684"/>
    <lineage>
        <taxon>Bacteria</taxon>
        <taxon>Bacillati</taxon>
        <taxon>Bacillota</taxon>
        <taxon>Bacilli</taxon>
        <taxon>Bacillales</taxon>
        <taxon>Thermoactinomycetaceae</taxon>
        <taxon>Kroppenstedtia</taxon>
    </lineage>
</organism>
<keyword evidence="6" id="KW-1185">Reference proteome</keyword>
<evidence type="ECO:0000313" key="5">
    <source>
        <dbReference type="EMBL" id="MFD1426843.1"/>
    </source>
</evidence>
<dbReference type="InterPro" id="IPR008719">
    <property type="entry name" value="N2O_reductase_NosL"/>
</dbReference>
<evidence type="ECO:0000256" key="1">
    <source>
        <dbReference type="ARBA" id="ARBA00023015"/>
    </source>
</evidence>
<dbReference type="Gene3D" id="1.10.10.10">
    <property type="entry name" value="Winged helix-like DNA-binding domain superfamily/Winged helix DNA-binding domain"/>
    <property type="match status" value="1"/>
</dbReference>
<evidence type="ECO:0000313" key="6">
    <source>
        <dbReference type="Proteomes" id="UP001597282"/>
    </source>
</evidence>